<feature type="chain" id="PRO_5029556629" evidence="1">
    <location>
        <begin position="26"/>
        <end position="180"/>
    </location>
</feature>
<dbReference type="AlphaFoldDB" id="A0A7J8B390"/>
<name>A0A7J8B390_PIPKU</name>
<proteinExistence type="predicted"/>
<evidence type="ECO:0000313" key="4">
    <source>
        <dbReference type="Proteomes" id="UP000558488"/>
    </source>
</evidence>
<feature type="signal peptide" evidence="1">
    <location>
        <begin position="1"/>
        <end position="25"/>
    </location>
</feature>
<dbReference type="InterPro" id="IPR029130">
    <property type="entry name" value="Acid_ceramidase_N"/>
</dbReference>
<sequence>MHPPRPGSRPALALLLLWAGTGVPAAVPPAPPAPPLFNVSLDEAPELRWLPALQHFDLDFVRAAMVHILGDKVPKWVHAVMRMAVGELEGSLPQPYGDEIRGLCEALGFSLADCILINMAYEATAFCTSIVAQDSRGHIYHGRNLDYPFGDFLRKMTMDVQFLKNGKVWSIQHKIQKSET</sequence>
<reference evidence="3 4" key="1">
    <citation type="journal article" date="2020" name="Nature">
        <title>Six reference-quality genomes reveal evolution of bat adaptations.</title>
        <authorList>
            <person name="Jebb D."/>
            <person name="Huang Z."/>
            <person name="Pippel M."/>
            <person name="Hughes G.M."/>
            <person name="Lavrichenko K."/>
            <person name="Devanna P."/>
            <person name="Winkler S."/>
            <person name="Jermiin L.S."/>
            <person name="Skirmuntt E.C."/>
            <person name="Katzourakis A."/>
            <person name="Burkitt-Gray L."/>
            <person name="Ray D.A."/>
            <person name="Sullivan K.A.M."/>
            <person name="Roscito J.G."/>
            <person name="Kirilenko B.M."/>
            <person name="Davalos L.M."/>
            <person name="Corthals A.P."/>
            <person name="Power M.L."/>
            <person name="Jones G."/>
            <person name="Ransome R.D."/>
            <person name="Dechmann D.K.N."/>
            <person name="Locatelli A.G."/>
            <person name="Puechmaille S.J."/>
            <person name="Fedrigo O."/>
            <person name="Jarvis E.D."/>
            <person name="Hiller M."/>
            <person name="Vernes S.C."/>
            <person name="Myers E.W."/>
            <person name="Teeling E.C."/>
        </authorList>
    </citation>
    <scope>NUCLEOTIDE SEQUENCE [LARGE SCALE GENOMIC DNA]</scope>
    <source>
        <strain evidence="3">MPipKuh1</strain>
        <tissue evidence="3">Flight muscle</tissue>
    </source>
</reference>
<evidence type="ECO:0000256" key="1">
    <source>
        <dbReference type="SAM" id="SignalP"/>
    </source>
</evidence>
<protein>
    <submittedName>
        <fullName evidence="3">N-acylethanolamine acid amidase</fullName>
    </submittedName>
</protein>
<dbReference type="PANTHER" id="PTHR28583:SF4">
    <property type="entry name" value="N-ACYLETHANOLAMINE-HYDROLYZING ACID AMIDASE"/>
    <property type="match status" value="1"/>
</dbReference>
<dbReference type="PANTHER" id="PTHR28583">
    <property type="entry name" value="ACID AMIDASE"/>
    <property type="match status" value="1"/>
</dbReference>
<dbReference type="GO" id="GO:0016810">
    <property type="term" value="F:hydrolase activity, acting on carbon-nitrogen (but not peptide) bonds"/>
    <property type="evidence" value="ECO:0007669"/>
    <property type="project" value="TreeGrafter"/>
</dbReference>
<feature type="domain" description="Acid ceramidase N-terminal" evidence="2">
    <location>
        <begin position="33"/>
        <end position="90"/>
    </location>
</feature>
<keyword evidence="4" id="KW-1185">Reference proteome</keyword>
<dbReference type="EMBL" id="JACAGB010000001">
    <property type="protein sequence ID" value="KAF6392981.1"/>
    <property type="molecule type" value="Genomic_DNA"/>
</dbReference>
<organism evidence="3 4">
    <name type="scientific">Pipistrellus kuhlii</name>
    <name type="common">Kuhl's pipistrelle</name>
    <dbReference type="NCBI Taxonomy" id="59472"/>
    <lineage>
        <taxon>Eukaryota</taxon>
        <taxon>Metazoa</taxon>
        <taxon>Chordata</taxon>
        <taxon>Craniata</taxon>
        <taxon>Vertebrata</taxon>
        <taxon>Euteleostomi</taxon>
        <taxon>Mammalia</taxon>
        <taxon>Eutheria</taxon>
        <taxon>Laurasiatheria</taxon>
        <taxon>Chiroptera</taxon>
        <taxon>Yangochiroptera</taxon>
        <taxon>Vespertilionidae</taxon>
        <taxon>Pipistrellus</taxon>
    </lineage>
</organism>
<evidence type="ECO:0000259" key="2">
    <source>
        <dbReference type="Pfam" id="PF15508"/>
    </source>
</evidence>
<accession>A0A7J8B390</accession>
<comment type="caution">
    <text evidence="3">The sequence shown here is derived from an EMBL/GenBank/DDBJ whole genome shotgun (WGS) entry which is preliminary data.</text>
</comment>
<gene>
    <name evidence="3" type="ORF">mPipKuh1_012084</name>
</gene>
<evidence type="ECO:0000313" key="3">
    <source>
        <dbReference type="EMBL" id="KAF6392981.1"/>
    </source>
</evidence>
<keyword evidence="1" id="KW-0732">Signal</keyword>
<dbReference type="Pfam" id="PF15508">
    <property type="entry name" value="NAAA-beta"/>
    <property type="match status" value="1"/>
</dbReference>
<dbReference type="Proteomes" id="UP000558488">
    <property type="component" value="Unassembled WGS sequence"/>
</dbReference>